<reference evidence="4 5" key="1">
    <citation type="submission" date="2024-01" db="EMBL/GenBank/DDBJ databases">
        <title>Uliginosibacterium soil sp. nov.</title>
        <authorList>
            <person name="Lv Y."/>
        </authorList>
    </citation>
    <scope>NUCLEOTIDE SEQUENCE [LARGE SCALE GENOMIC DNA]</scope>
    <source>
        <strain evidence="4 5">H3</strain>
    </source>
</reference>
<dbReference type="PROSITE" id="PS51186">
    <property type="entry name" value="GNAT"/>
    <property type="match status" value="1"/>
</dbReference>
<comment type="caution">
    <text evidence="4">The sequence shown here is derived from an EMBL/GenBank/DDBJ whole genome shotgun (WGS) entry which is preliminary data.</text>
</comment>
<dbReference type="EC" id="2.3.1.-" evidence="4"/>
<dbReference type="RefSeq" id="WP_327599481.1">
    <property type="nucleotide sequence ID" value="NZ_JAYXHS010000002.1"/>
</dbReference>
<organism evidence="4 5">
    <name type="scientific">Uliginosibacterium silvisoli</name>
    <dbReference type="NCBI Taxonomy" id="3114758"/>
    <lineage>
        <taxon>Bacteria</taxon>
        <taxon>Pseudomonadati</taxon>
        <taxon>Pseudomonadota</taxon>
        <taxon>Betaproteobacteria</taxon>
        <taxon>Rhodocyclales</taxon>
        <taxon>Zoogloeaceae</taxon>
        <taxon>Uliginosibacterium</taxon>
    </lineage>
</organism>
<feature type="domain" description="N-acetyltransferase" evidence="3">
    <location>
        <begin position="4"/>
        <end position="141"/>
    </location>
</feature>
<dbReference type="GO" id="GO:0016746">
    <property type="term" value="F:acyltransferase activity"/>
    <property type="evidence" value="ECO:0007669"/>
    <property type="project" value="UniProtKB-KW"/>
</dbReference>
<keyword evidence="1 4" id="KW-0808">Transferase</keyword>
<dbReference type="Proteomes" id="UP001331561">
    <property type="component" value="Unassembled WGS sequence"/>
</dbReference>
<proteinExistence type="predicted"/>
<dbReference type="SUPFAM" id="SSF55729">
    <property type="entry name" value="Acyl-CoA N-acyltransferases (Nat)"/>
    <property type="match status" value="1"/>
</dbReference>
<dbReference type="InterPro" id="IPR000182">
    <property type="entry name" value="GNAT_dom"/>
</dbReference>
<dbReference type="Gene3D" id="3.40.630.30">
    <property type="match status" value="1"/>
</dbReference>
<gene>
    <name evidence="4" type="ORF">VVD49_12335</name>
</gene>
<protein>
    <submittedName>
        <fullName evidence="4">GNAT family N-acetyltransferase</fullName>
        <ecNumber evidence="4">2.3.1.-</ecNumber>
    </submittedName>
</protein>
<evidence type="ECO:0000256" key="1">
    <source>
        <dbReference type="ARBA" id="ARBA00022679"/>
    </source>
</evidence>
<dbReference type="EMBL" id="JAYXHS010000002">
    <property type="protein sequence ID" value="MEC5386517.1"/>
    <property type="molecule type" value="Genomic_DNA"/>
</dbReference>
<evidence type="ECO:0000313" key="5">
    <source>
        <dbReference type="Proteomes" id="UP001331561"/>
    </source>
</evidence>
<keyword evidence="5" id="KW-1185">Reference proteome</keyword>
<evidence type="ECO:0000313" key="4">
    <source>
        <dbReference type="EMBL" id="MEC5386517.1"/>
    </source>
</evidence>
<evidence type="ECO:0000256" key="2">
    <source>
        <dbReference type="ARBA" id="ARBA00023315"/>
    </source>
</evidence>
<dbReference type="InterPro" id="IPR016181">
    <property type="entry name" value="Acyl_CoA_acyltransferase"/>
</dbReference>
<sequence>MAQLTLQAGDWRDLGARAAAIRHEVFVVEQGVPLDLEMDDMDEQAMHVVAWDAAGEAIATGRILRDGHIGRIAVRAAWRRQGVGMRVMEVLCKAARDQGLLAAWLNAQLSALAFYQGLGFVAADETFIEAGILHVQMRKFL</sequence>
<dbReference type="InterPro" id="IPR050832">
    <property type="entry name" value="Bact_Acetyltransf"/>
</dbReference>
<dbReference type="Pfam" id="PF13673">
    <property type="entry name" value="Acetyltransf_10"/>
    <property type="match status" value="1"/>
</dbReference>
<accession>A0ABU6K4D5</accession>
<dbReference type="CDD" id="cd04301">
    <property type="entry name" value="NAT_SF"/>
    <property type="match status" value="1"/>
</dbReference>
<dbReference type="PANTHER" id="PTHR43877">
    <property type="entry name" value="AMINOALKYLPHOSPHONATE N-ACETYLTRANSFERASE-RELATED-RELATED"/>
    <property type="match status" value="1"/>
</dbReference>
<keyword evidence="2 4" id="KW-0012">Acyltransferase</keyword>
<evidence type="ECO:0000259" key="3">
    <source>
        <dbReference type="PROSITE" id="PS51186"/>
    </source>
</evidence>
<name>A0ABU6K4D5_9RHOO</name>